<reference evidence="9 10" key="1">
    <citation type="submission" date="2017-06" db="EMBL/GenBank/DDBJ databases">
        <title>Streptomyces albireticuli Genome sequencing and assembly.</title>
        <authorList>
            <person name="Wang Y."/>
            <person name="Du B."/>
            <person name="Ding Y."/>
            <person name="Liu H."/>
            <person name="Hou Q."/>
            <person name="Liu K."/>
            <person name="Yao L."/>
            <person name="Wang C."/>
        </authorList>
    </citation>
    <scope>NUCLEOTIDE SEQUENCE [LARGE SCALE GENOMIC DNA]</scope>
    <source>
        <strain evidence="9 10">MDJK11</strain>
    </source>
</reference>
<evidence type="ECO:0000256" key="5">
    <source>
        <dbReference type="SAM" id="MobiDB-lite"/>
    </source>
</evidence>
<feature type="region of interest" description="Disordered" evidence="5">
    <location>
        <begin position="22"/>
        <end position="55"/>
    </location>
</feature>
<proteinExistence type="predicted"/>
<evidence type="ECO:0000256" key="7">
    <source>
        <dbReference type="SAM" id="SignalP"/>
    </source>
</evidence>
<evidence type="ECO:0000256" key="1">
    <source>
        <dbReference type="ARBA" id="ARBA00022512"/>
    </source>
</evidence>
<keyword evidence="1" id="KW-0134">Cell wall</keyword>
<feature type="chain" id="PRO_5039303297" evidence="7">
    <location>
        <begin position="24"/>
        <end position="263"/>
    </location>
</feature>
<evidence type="ECO:0000313" key="10">
    <source>
        <dbReference type="Proteomes" id="UP000195755"/>
    </source>
</evidence>
<evidence type="ECO:0000256" key="2">
    <source>
        <dbReference type="ARBA" id="ARBA00022525"/>
    </source>
</evidence>
<keyword evidence="4" id="KW-0572">Peptidoglycan-anchor</keyword>
<keyword evidence="6" id="KW-1133">Transmembrane helix</keyword>
<dbReference type="Proteomes" id="UP000195755">
    <property type="component" value="Chromosome"/>
</dbReference>
<dbReference type="KEGG" id="salj:SMD11_4345"/>
<dbReference type="PROSITE" id="PS50847">
    <property type="entry name" value="GRAM_POS_ANCHORING"/>
    <property type="match status" value="1"/>
</dbReference>
<evidence type="ECO:0000256" key="3">
    <source>
        <dbReference type="ARBA" id="ARBA00022729"/>
    </source>
</evidence>
<evidence type="ECO:0000256" key="4">
    <source>
        <dbReference type="ARBA" id="ARBA00023088"/>
    </source>
</evidence>
<keyword evidence="2" id="KW-0964">Secreted</keyword>
<keyword evidence="6" id="KW-0472">Membrane</keyword>
<gene>
    <name evidence="9" type="ORF">SMD11_4345</name>
</gene>
<evidence type="ECO:0000313" key="9">
    <source>
        <dbReference type="EMBL" id="ARZ69951.1"/>
    </source>
</evidence>
<keyword evidence="3 7" id="KW-0732">Signal</keyword>
<evidence type="ECO:0000256" key="6">
    <source>
        <dbReference type="SAM" id="Phobius"/>
    </source>
</evidence>
<dbReference type="RefSeq" id="WP_087927988.1">
    <property type="nucleotide sequence ID" value="NZ_CP021744.1"/>
</dbReference>
<feature type="domain" description="Gram-positive cocci surface proteins LPxTG" evidence="8">
    <location>
        <begin position="230"/>
        <end position="263"/>
    </location>
</feature>
<protein>
    <submittedName>
        <fullName evidence="9">LPXTG-motif cell wall anchor domain-containing protein</fullName>
    </submittedName>
</protein>
<feature type="transmembrane region" description="Helical" evidence="6">
    <location>
        <begin position="239"/>
        <end position="259"/>
    </location>
</feature>
<dbReference type="EMBL" id="CP021744">
    <property type="protein sequence ID" value="ARZ69951.1"/>
    <property type="molecule type" value="Genomic_DNA"/>
</dbReference>
<dbReference type="InterPro" id="IPR019931">
    <property type="entry name" value="LPXTG_anchor"/>
</dbReference>
<evidence type="ECO:0000259" key="8">
    <source>
        <dbReference type="PROSITE" id="PS50847"/>
    </source>
</evidence>
<dbReference type="AlphaFoldDB" id="A0A1Z2L6W1"/>
<feature type="signal peptide" evidence="7">
    <location>
        <begin position="1"/>
        <end position="23"/>
    </location>
</feature>
<sequence length="263" mass="27408">MSLPRALVVGAAALAVFTTAAPASPVHPDDRPPDAAAAPGRPRDRAPVEPGCAAPGSSAFPIAARLSGGPDAYERGGAPHTWQLELRNTTGVDCRGVHPVAVLADRGRLLQPSDVRLDFYDDAAARWRPVTLERTDEAENVGVFEGRSPDFAGFAVPAHRSVPVRVRLGFTGRAPEGPVTLNVTAVQRRAGDGDWVGESEDYTFGVERSAAREAVPSAGAGRGEDASRTLADTGSQRPLFAIGAAAFALILAGGSLLFGSRKR</sequence>
<keyword evidence="6" id="KW-0812">Transmembrane</keyword>
<accession>A0A1Z2L6W1</accession>
<dbReference type="OrthoDB" id="4336829at2"/>
<organism evidence="9 10">
    <name type="scientific">Streptomyces albireticuli</name>
    <dbReference type="NCBI Taxonomy" id="1940"/>
    <lineage>
        <taxon>Bacteria</taxon>
        <taxon>Bacillati</taxon>
        <taxon>Actinomycetota</taxon>
        <taxon>Actinomycetes</taxon>
        <taxon>Kitasatosporales</taxon>
        <taxon>Streptomycetaceae</taxon>
        <taxon>Streptomyces</taxon>
    </lineage>
</organism>
<name>A0A1Z2L6W1_9ACTN</name>